<evidence type="ECO:0000313" key="1">
    <source>
        <dbReference type="EMBL" id="KAF4609720.1"/>
    </source>
</evidence>
<organism evidence="1 2">
    <name type="scientific">Agrocybe pediades</name>
    <dbReference type="NCBI Taxonomy" id="84607"/>
    <lineage>
        <taxon>Eukaryota</taxon>
        <taxon>Fungi</taxon>
        <taxon>Dikarya</taxon>
        <taxon>Basidiomycota</taxon>
        <taxon>Agaricomycotina</taxon>
        <taxon>Agaricomycetes</taxon>
        <taxon>Agaricomycetidae</taxon>
        <taxon>Agaricales</taxon>
        <taxon>Agaricineae</taxon>
        <taxon>Strophariaceae</taxon>
        <taxon>Agrocybe</taxon>
    </lineage>
</organism>
<comment type="caution">
    <text evidence="1">The sequence shown here is derived from an EMBL/GenBank/DDBJ whole genome shotgun (WGS) entry which is preliminary data.</text>
</comment>
<dbReference type="EMBL" id="JAACJL010000060">
    <property type="protein sequence ID" value="KAF4609720.1"/>
    <property type="molecule type" value="Genomic_DNA"/>
</dbReference>
<accession>A0A8H4VJ34</accession>
<evidence type="ECO:0000313" key="2">
    <source>
        <dbReference type="Proteomes" id="UP000521872"/>
    </source>
</evidence>
<sequence>MPSTSKTVSPNRRTAYKILCAAAKRELTLSRSFGDTIETMPASALRAAEDLCLHRSWWLEHHGQPNCLGLGRSELRPKSNHQKALADRLRLFVVVDFDEENCASGDDVKLPTAE</sequence>
<reference evidence="1 2" key="1">
    <citation type="submission" date="2019-12" db="EMBL/GenBank/DDBJ databases">
        <authorList>
            <person name="Floudas D."/>
            <person name="Bentzer J."/>
            <person name="Ahren D."/>
            <person name="Johansson T."/>
            <person name="Persson P."/>
            <person name="Tunlid A."/>
        </authorList>
    </citation>
    <scope>NUCLEOTIDE SEQUENCE [LARGE SCALE GENOMIC DNA]</scope>
    <source>
        <strain evidence="1 2">CBS 102.39</strain>
    </source>
</reference>
<gene>
    <name evidence="1" type="ORF">D9613_011958</name>
</gene>
<protein>
    <submittedName>
        <fullName evidence="1">Uncharacterized protein</fullName>
    </submittedName>
</protein>
<proteinExistence type="predicted"/>
<name>A0A8H4VJ34_9AGAR</name>
<dbReference type="AlphaFoldDB" id="A0A8H4VJ34"/>
<dbReference type="Proteomes" id="UP000521872">
    <property type="component" value="Unassembled WGS sequence"/>
</dbReference>
<keyword evidence="2" id="KW-1185">Reference proteome</keyword>